<dbReference type="PROSITE" id="PS50887">
    <property type="entry name" value="GGDEF"/>
    <property type="match status" value="1"/>
</dbReference>
<evidence type="ECO:0000313" key="5">
    <source>
        <dbReference type="EMBL" id="GGF66201.1"/>
    </source>
</evidence>
<dbReference type="GO" id="GO:0043709">
    <property type="term" value="P:cell adhesion involved in single-species biofilm formation"/>
    <property type="evidence" value="ECO:0007669"/>
    <property type="project" value="TreeGrafter"/>
</dbReference>
<dbReference type="AlphaFoldDB" id="A0A917C1I2"/>
<dbReference type="Gene3D" id="3.30.70.270">
    <property type="match status" value="1"/>
</dbReference>
<dbReference type="GO" id="GO:1902201">
    <property type="term" value="P:negative regulation of bacterial-type flagellum-dependent cell motility"/>
    <property type="evidence" value="ECO:0007669"/>
    <property type="project" value="TreeGrafter"/>
</dbReference>
<dbReference type="InterPro" id="IPR000160">
    <property type="entry name" value="GGDEF_dom"/>
</dbReference>
<evidence type="ECO:0000256" key="3">
    <source>
        <dbReference type="SAM" id="Phobius"/>
    </source>
</evidence>
<comment type="caution">
    <text evidence="5">The sequence shown here is derived from an EMBL/GenBank/DDBJ whole genome shotgun (WGS) entry which is preliminary data.</text>
</comment>
<feature type="domain" description="GGDEF" evidence="4">
    <location>
        <begin position="345"/>
        <end position="481"/>
    </location>
</feature>
<evidence type="ECO:0000256" key="2">
    <source>
        <dbReference type="ARBA" id="ARBA00034247"/>
    </source>
</evidence>
<name>A0A917C1I2_9HYPH</name>
<comment type="catalytic activity">
    <reaction evidence="2">
        <text>2 GTP = 3',3'-c-di-GMP + 2 diphosphate</text>
        <dbReference type="Rhea" id="RHEA:24898"/>
        <dbReference type="ChEBI" id="CHEBI:33019"/>
        <dbReference type="ChEBI" id="CHEBI:37565"/>
        <dbReference type="ChEBI" id="CHEBI:58805"/>
        <dbReference type="EC" id="2.7.7.65"/>
    </reaction>
</comment>
<dbReference type="InterPro" id="IPR029787">
    <property type="entry name" value="Nucleotide_cyclase"/>
</dbReference>
<reference evidence="5" key="2">
    <citation type="submission" date="2020-09" db="EMBL/GenBank/DDBJ databases">
        <authorList>
            <person name="Sun Q."/>
            <person name="Sedlacek I."/>
        </authorList>
    </citation>
    <scope>NUCLEOTIDE SEQUENCE</scope>
    <source>
        <strain evidence="5">CCM 7897</strain>
    </source>
</reference>
<dbReference type="Pfam" id="PF22588">
    <property type="entry name" value="dCache_1_like"/>
    <property type="match status" value="1"/>
</dbReference>
<dbReference type="FunFam" id="3.30.70.270:FF:000001">
    <property type="entry name" value="Diguanylate cyclase domain protein"/>
    <property type="match status" value="1"/>
</dbReference>
<dbReference type="Proteomes" id="UP000606044">
    <property type="component" value="Unassembled WGS sequence"/>
</dbReference>
<evidence type="ECO:0000256" key="1">
    <source>
        <dbReference type="ARBA" id="ARBA00012528"/>
    </source>
</evidence>
<dbReference type="GO" id="GO:0005886">
    <property type="term" value="C:plasma membrane"/>
    <property type="evidence" value="ECO:0007669"/>
    <property type="project" value="TreeGrafter"/>
</dbReference>
<dbReference type="InterPro" id="IPR050469">
    <property type="entry name" value="Diguanylate_Cyclase"/>
</dbReference>
<feature type="transmembrane region" description="Helical" evidence="3">
    <location>
        <begin position="276"/>
        <end position="297"/>
    </location>
</feature>
<protein>
    <recommendedName>
        <fullName evidence="1">diguanylate cyclase</fullName>
        <ecNumber evidence="1">2.7.7.65</ecNumber>
    </recommendedName>
</protein>
<accession>A0A917C1I2</accession>
<dbReference type="CDD" id="cd12915">
    <property type="entry name" value="PDC2_DGC_like"/>
    <property type="match status" value="1"/>
</dbReference>
<organism evidence="5 6">
    <name type="scientific">Azorhizobium oxalatiphilum</name>
    <dbReference type="NCBI Taxonomy" id="980631"/>
    <lineage>
        <taxon>Bacteria</taxon>
        <taxon>Pseudomonadati</taxon>
        <taxon>Pseudomonadota</taxon>
        <taxon>Alphaproteobacteria</taxon>
        <taxon>Hyphomicrobiales</taxon>
        <taxon>Xanthobacteraceae</taxon>
        <taxon>Azorhizobium</taxon>
    </lineage>
</organism>
<keyword evidence="6" id="KW-1185">Reference proteome</keyword>
<reference evidence="5" key="1">
    <citation type="journal article" date="2014" name="Int. J. Syst. Evol. Microbiol.">
        <title>Complete genome sequence of Corynebacterium casei LMG S-19264T (=DSM 44701T), isolated from a smear-ripened cheese.</title>
        <authorList>
            <consortium name="US DOE Joint Genome Institute (JGI-PGF)"/>
            <person name="Walter F."/>
            <person name="Albersmeier A."/>
            <person name="Kalinowski J."/>
            <person name="Ruckert C."/>
        </authorList>
    </citation>
    <scope>NUCLEOTIDE SEQUENCE</scope>
    <source>
        <strain evidence="5">CCM 7897</strain>
    </source>
</reference>
<dbReference type="PANTHER" id="PTHR45138:SF9">
    <property type="entry name" value="DIGUANYLATE CYCLASE DGCM-RELATED"/>
    <property type="match status" value="1"/>
</dbReference>
<dbReference type="Pfam" id="PF00990">
    <property type="entry name" value="GGDEF"/>
    <property type="match status" value="1"/>
</dbReference>
<dbReference type="CDD" id="cd12914">
    <property type="entry name" value="PDC1_DGC_like"/>
    <property type="match status" value="1"/>
</dbReference>
<evidence type="ECO:0000259" key="4">
    <source>
        <dbReference type="PROSITE" id="PS50887"/>
    </source>
</evidence>
<dbReference type="SUPFAM" id="SSF55073">
    <property type="entry name" value="Nucleotide cyclase"/>
    <property type="match status" value="1"/>
</dbReference>
<dbReference type="Gene3D" id="3.30.450.20">
    <property type="entry name" value="PAS domain"/>
    <property type="match status" value="2"/>
</dbReference>
<gene>
    <name evidence="5" type="ORF">GCM10007301_27350</name>
</gene>
<dbReference type="NCBIfam" id="TIGR00254">
    <property type="entry name" value="GGDEF"/>
    <property type="match status" value="1"/>
</dbReference>
<dbReference type="EMBL" id="BMCT01000003">
    <property type="protein sequence ID" value="GGF66201.1"/>
    <property type="molecule type" value="Genomic_DNA"/>
</dbReference>
<keyword evidence="3" id="KW-1133">Transmembrane helix</keyword>
<dbReference type="GO" id="GO:0052621">
    <property type="term" value="F:diguanylate cyclase activity"/>
    <property type="evidence" value="ECO:0007669"/>
    <property type="project" value="UniProtKB-EC"/>
</dbReference>
<dbReference type="SMART" id="SM00267">
    <property type="entry name" value="GGDEF"/>
    <property type="match status" value="1"/>
</dbReference>
<keyword evidence="3" id="KW-0812">Transmembrane</keyword>
<dbReference type="InterPro" id="IPR043128">
    <property type="entry name" value="Rev_trsase/Diguanyl_cyclase"/>
</dbReference>
<keyword evidence="3" id="KW-0472">Membrane</keyword>
<dbReference type="CDD" id="cd01949">
    <property type="entry name" value="GGDEF"/>
    <property type="match status" value="1"/>
</dbReference>
<sequence length="492" mass="52215">MLVALAAIAILGAVGITLYQSYEDASAAASRMAHNTLLFMEREVLDMFGDIDAELRGLDDAFAQPAIRALPPADLERLFRQRSTGGLALADAEGAVEFSASNDFPRAANVAGRALFTSQRAAPGKGLYVTRPFAGADGKVAVAVSRARLDADGGFVGISIGVLPLSALHEIMAAAQLGSDGKISLYRNDGILLARTAFPGTTGADLIMPVSGPNGMPPTPDPLARHFRQASGSFDAIGPVDGLDRRYVYTEVPNLPLVVSVSLSMREIYESWSARAAYLAVVTGLSCVAIVTLTLLFRRELLRRARAEGQLAELATVDSLTGIANRRRFDERLSQEWRRSGRTGHPIGLVMIDVDNFKAFNDKHGHWLGDDLLIHIAGAISGALRRPGDMVARYGGEEFAIILPETPQEGVQRIAEHVRKAVAATGIEDATGRVVGTTASLGATSMKPPPGADLAQLVQLADAALYRAKKGGRNTVIMAPTADDQRPVAEAS</sequence>
<dbReference type="InterPro" id="IPR054327">
    <property type="entry name" value="His-kinase-like_sensor"/>
</dbReference>
<dbReference type="EC" id="2.7.7.65" evidence="1"/>
<proteinExistence type="predicted"/>
<dbReference type="PANTHER" id="PTHR45138">
    <property type="entry name" value="REGULATORY COMPONENTS OF SENSORY TRANSDUCTION SYSTEM"/>
    <property type="match status" value="1"/>
</dbReference>
<evidence type="ECO:0000313" key="6">
    <source>
        <dbReference type="Proteomes" id="UP000606044"/>
    </source>
</evidence>